<dbReference type="Gene3D" id="2.120.10.30">
    <property type="entry name" value="TolB, C-terminal domain"/>
    <property type="match status" value="1"/>
</dbReference>
<dbReference type="SUPFAM" id="SSF82171">
    <property type="entry name" value="DPP6 N-terminal domain-like"/>
    <property type="match status" value="1"/>
</dbReference>
<evidence type="ECO:0000313" key="3">
    <source>
        <dbReference type="Proteomes" id="UP000076567"/>
    </source>
</evidence>
<evidence type="ECO:0000313" key="2">
    <source>
        <dbReference type="EMBL" id="KZE67131.1"/>
    </source>
</evidence>
<evidence type="ECO:0008006" key="4">
    <source>
        <dbReference type="Google" id="ProtNLM"/>
    </source>
</evidence>
<feature type="chain" id="PRO_5007863301" description="Translocation protein TolB" evidence="1">
    <location>
        <begin position="24"/>
        <end position="407"/>
    </location>
</feature>
<keyword evidence="3" id="KW-1185">Reference proteome</keyword>
<accession>A0A165NPU3</accession>
<dbReference type="PANTHER" id="PTHR36842:SF1">
    <property type="entry name" value="PROTEIN TOLB"/>
    <property type="match status" value="1"/>
</dbReference>
<dbReference type="InterPro" id="IPR011042">
    <property type="entry name" value="6-blade_b-propeller_TolB-like"/>
</dbReference>
<dbReference type="AlphaFoldDB" id="A0A165NPU3"/>
<feature type="signal peptide" evidence="1">
    <location>
        <begin position="1"/>
        <end position="23"/>
    </location>
</feature>
<dbReference type="OrthoDB" id="9774911at2"/>
<dbReference type="Proteomes" id="UP000076567">
    <property type="component" value="Unassembled WGS sequence"/>
</dbReference>
<protein>
    <recommendedName>
        <fullName evidence="4">Translocation protein TolB</fullName>
    </recommendedName>
</protein>
<name>A0A165NPU3_9BACL</name>
<keyword evidence="1" id="KW-0732">Signal</keyword>
<gene>
    <name evidence="2" type="ORF">AWM68_04540</name>
</gene>
<dbReference type="PANTHER" id="PTHR36842">
    <property type="entry name" value="PROTEIN TOLB HOMOLOG"/>
    <property type="match status" value="1"/>
</dbReference>
<comment type="caution">
    <text evidence="2">The sequence shown here is derived from an EMBL/GenBank/DDBJ whole genome shotgun (WGS) entry which is preliminary data.</text>
</comment>
<proteinExistence type="predicted"/>
<reference evidence="3" key="1">
    <citation type="submission" date="2016-01" db="EMBL/GenBank/DDBJ databases">
        <title>Draft genome of Chromobacterium sp. F49.</title>
        <authorList>
            <person name="Hong K.W."/>
        </authorList>
    </citation>
    <scope>NUCLEOTIDE SEQUENCE [LARGE SCALE GENOMIC DNA]</scope>
    <source>
        <strain evidence="3">P7IIIA</strain>
    </source>
</reference>
<dbReference type="EMBL" id="LRFC01000012">
    <property type="protein sequence ID" value="KZE67131.1"/>
    <property type="molecule type" value="Genomic_DNA"/>
</dbReference>
<sequence>MRCIFITLSLILVMINHPQLIEAADDKAAFVREDGLWLKEGELERRIVEGSSVSHPRFSSNGTYISYVSGNHNELWVYNRVTRLKRKVFDGEVSLTNWSPVDSKLAWKSSSVLNVIDLSKPATSFQNVILGAGNYSWAPNGKGFVVSSSANLEPDGWSPVRLFYVPVNANGDLKKVENITTLPKMSQTFFAIGTTEFKWGSDDQWFAFIACPTASMSADSNTLMVVSLDGSRTKMIGNMLDQPNWFHWSPNKKKLAFIKGIGRLISENKRLTVWDAKSNKETNFGFPGYADGDFTWRSDKEMIVSRQIEWGWDVPEEKRSKPFLASVNVSNGSSTKLTKPGIGEADVYPKTLLNGNFVWIRTGMNPTEAKVMIKRNEAEKEKVWIEKLRTPDNCSGWACMIDIYQAR</sequence>
<organism evidence="2 3">
    <name type="scientific">Fictibacillus phosphorivorans</name>
    <dbReference type="NCBI Taxonomy" id="1221500"/>
    <lineage>
        <taxon>Bacteria</taxon>
        <taxon>Bacillati</taxon>
        <taxon>Bacillota</taxon>
        <taxon>Bacilli</taxon>
        <taxon>Bacillales</taxon>
        <taxon>Fictibacillaceae</taxon>
        <taxon>Fictibacillus</taxon>
    </lineage>
</organism>
<evidence type="ECO:0000256" key="1">
    <source>
        <dbReference type="SAM" id="SignalP"/>
    </source>
</evidence>